<name>A0A2M9XPF7_9LEPT</name>
<dbReference type="Proteomes" id="UP000276407">
    <property type="component" value="Chromosome 1"/>
</dbReference>
<reference evidence="3 4" key="1">
    <citation type="submission" date="2017-07" db="EMBL/GenBank/DDBJ databases">
        <title>Leptospira spp. isolated from tropical soils.</title>
        <authorList>
            <person name="Thibeaux R."/>
            <person name="Iraola G."/>
            <person name="Ferres I."/>
            <person name="Bierque E."/>
            <person name="Girault D."/>
            <person name="Soupe-Gilbert M.-E."/>
            <person name="Picardeau M."/>
            <person name="Goarant C."/>
        </authorList>
    </citation>
    <scope>NUCLEOTIDE SEQUENCE [LARGE SCALE GENOMIC DNA]</scope>
    <source>
        <strain evidence="3 4">JW2-C-B1</strain>
    </source>
</reference>
<proteinExistence type="predicted"/>
<evidence type="ECO:0000313" key="5">
    <source>
        <dbReference type="Proteomes" id="UP000276407"/>
    </source>
</evidence>
<keyword evidence="4" id="KW-1185">Reference proteome</keyword>
<accession>A0A2M9XPF7</accession>
<feature type="compositionally biased region" description="Basic and acidic residues" evidence="1">
    <location>
        <begin position="57"/>
        <end position="70"/>
    </location>
</feature>
<reference evidence="2 5" key="2">
    <citation type="submission" date="2018-11" db="EMBL/GenBank/DDBJ databases">
        <title>Complete genome sequence of Leptospira kmetyi isolate LS 001/16 from soil sample associated with a leptospirosis patient in Kelantan.</title>
        <authorList>
            <person name="Muhammad Yusoff F."/>
            <person name="Muhammad Yusoff S."/>
            <person name="Ahmad M.N."/>
            <person name="Yusof N.Y."/>
            <person name="Aziah I."/>
        </authorList>
    </citation>
    <scope>NUCLEOTIDE SEQUENCE [LARGE SCALE GENOMIC DNA]</scope>
    <source>
        <strain evidence="2 5">LS 001/16</strain>
    </source>
</reference>
<dbReference type="Proteomes" id="UP000231919">
    <property type="component" value="Unassembled WGS sequence"/>
</dbReference>
<dbReference type="RefSeq" id="WP_010573072.1">
    <property type="nucleotide sequence ID" value="NZ_CP033614.1"/>
</dbReference>
<protein>
    <submittedName>
        <fullName evidence="2">Uncharacterized protein</fullName>
    </submittedName>
</protein>
<dbReference type="OrthoDB" id="335839at2"/>
<dbReference type="KEGG" id="lkm:EFP84_11245"/>
<dbReference type="EMBL" id="CP033614">
    <property type="protein sequence ID" value="AYV56029.1"/>
    <property type="molecule type" value="Genomic_DNA"/>
</dbReference>
<evidence type="ECO:0000313" key="3">
    <source>
        <dbReference type="EMBL" id="PJZ31434.1"/>
    </source>
</evidence>
<dbReference type="EMBL" id="NPDP01000003">
    <property type="protein sequence ID" value="PJZ31434.1"/>
    <property type="molecule type" value="Genomic_DNA"/>
</dbReference>
<sequence length="96" mass="11285">MPEFDSIDLMNYAVYGNEQDPEWADIRNYIKSSASAQRELEELRRSVPQNARKRRDPVRPQDLGRERSYDSDSSSDSRNANSPEEKKKWWSIFTGE</sequence>
<organism evidence="2 5">
    <name type="scientific">Leptospira kmetyi</name>
    <dbReference type="NCBI Taxonomy" id="408139"/>
    <lineage>
        <taxon>Bacteria</taxon>
        <taxon>Pseudomonadati</taxon>
        <taxon>Spirochaetota</taxon>
        <taxon>Spirochaetia</taxon>
        <taxon>Leptospirales</taxon>
        <taxon>Leptospiraceae</taxon>
        <taxon>Leptospira</taxon>
    </lineage>
</organism>
<feature type="region of interest" description="Disordered" evidence="1">
    <location>
        <begin position="40"/>
        <end position="96"/>
    </location>
</feature>
<evidence type="ECO:0000313" key="2">
    <source>
        <dbReference type="EMBL" id="AYV56029.1"/>
    </source>
</evidence>
<evidence type="ECO:0000313" key="4">
    <source>
        <dbReference type="Proteomes" id="UP000231919"/>
    </source>
</evidence>
<gene>
    <name evidence="3" type="ORF">CH378_02810</name>
    <name evidence="2" type="ORF">EFP84_11245</name>
</gene>
<evidence type="ECO:0000256" key="1">
    <source>
        <dbReference type="SAM" id="MobiDB-lite"/>
    </source>
</evidence>
<dbReference type="AlphaFoldDB" id="A0A2M9XPF7"/>